<dbReference type="InterPro" id="IPR003591">
    <property type="entry name" value="Leu-rich_rpt_typical-subtyp"/>
</dbReference>
<evidence type="ECO:0000313" key="7">
    <source>
        <dbReference type="Proteomes" id="UP001633002"/>
    </source>
</evidence>
<feature type="domain" description="NB-ARC" evidence="3">
    <location>
        <begin position="329"/>
        <end position="485"/>
    </location>
</feature>
<dbReference type="PRINTS" id="PR00364">
    <property type="entry name" value="DISEASERSIST"/>
</dbReference>
<evidence type="ECO:0000313" key="6">
    <source>
        <dbReference type="EMBL" id="KAL3692574.1"/>
    </source>
</evidence>
<dbReference type="Proteomes" id="UP001633002">
    <property type="component" value="Unassembled WGS sequence"/>
</dbReference>
<dbReference type="GO" id="GO:0006952">
    <property type="term" value="P:defense response"/>
    <property type="evidence" value="ECO:0007669"/>
    <property type="project" value="UniProtKB-KW"/>
</dbReference>
<dbReference type="Gene3D" id="3.40.50.300">
    <property type="entry name" value="P-loop containing nucleotide triphosphate hydrolases"/>
    <property type="match status" value="1"/>
</dbReference>
<dbReference type="SUPFAM" id="SSF53474">
    <property type="entry name" value="alpha/beta-Hydrolases"/>
    <property type="match status" value="1"/>
</dbReference>
<evidence type="ECO:0000259" key="4">
    <source>
        <dbReference type="Pfam" id="PF05057"/>
    </source>
</evidence>
<dbReference type="InterPro" id="IPR032675">
    <property type="entry name" value="LRR_dom_sf"/>
</dbReference>
<evidence type="ECO:0000259" key="5">
    <source>
        <dbReference type="Pfam" id="PF23598"/>
    </source>
</evidence>
<dbReference type="SUPFAM" id="SSF52540">
    <property type="entry name" value="P-loop containing nucleoside triphosphate hydrolases"/>
    <property type="match status" value="1"/>
</dbReference>
<dbReference type="Gene3D" id="3.80.10.10">
    <property type="entry name" value="Ribonuclease Inhibitor"/>
    <property type="match status" value="4"/>
</dbReference>
<protein>
    <recommendedName>
        <fullName evidence="8">NB-ARC domain-containing protein</fullName>
    </recommendedName>
</protein>
<dbReference type="Gene3D" id="1.10.8.430">
    <property type="entry name" value="Helical domain of apoptotic protease-activating factors"/>
    <property type="match status" value="1"/>
</dbReference>
<accession>A0ABD3HQ46</accession>
<keyword evidence="2" id="KW-0677">Repeat</keyword>
<dbReference type="InterPro" id="IPR007751">
    <property type="entry name" value="DUF676_lipase-like"/>
</dbReference>
<dbReference type="InterPro" id="IPR055414">
    <property type="entry name" value="LRR_R13L4/SHOC2-like"/>
</dbReference>
<feature type="domain" description="Disease resistance R13L4/SHOC-2-like LRR" evidence="5">
    <location>
        <begin position="724"/>
        <end position="860"/>
    </location>
</feature>
<feature type="domain" description="Disease resistance R13L4/SHOC-2-like LRR" evidence="5">
    <location>
        <begin position="1294"/>
        <end position="1414"/>
    </location>
</feature>
<organism evidence="6 7">
    <name type="scientific">Riccia sorocarpa</name>
    <dbReference type="NCBI Taxonomy" id="122646"/>
    <lineage>
        <taxon>Eukaryota</taxon>
        <taxon>Viridiplantae</taxon>
        <taxon>Streptophyta</taxon>
        <taxon>Embryophyta</taxon>
        <taxon>Marchantiophyta</taxon>
        <taxon>Marchantiopsida</taxon>
        <taxon>Marchantiidae</taxon>
        <taxon>Marchantiales</taxon>
        <taxon>Ricciaceae</taxon>
        <taxon>Riccia</taxon>
    </lineage>
</organism>
<gene>
    <name evidence="6" type="ORF">R1sor_006225</name>
</gene>
<evidence type="ECO:0000259" key="3">
    <source>
        <dbReference type="Pfam" id="PF00931"/>
    </source>
</evidence>
<dbReference type="SUPFAM" id="SSF52058">
    <property type="entry name" value="L domain-like"/>
    <property type="match status" value="3"/>
</dbReference>
<dbReference type="InterPro" id="IPR029058">
    <property type="entry name" value="AB_hydrolase_fold"/>
</dbReference>
<evidence type="ECO:0000256" key="1">
    <source>
        <dbReference type="ARBA" id="ARBA00022614"/>
    </source>
</evidence>
<dbReference type="InterPro" id="IPR002182">
    <property type="entry name" value="NB-ARC"/>
</dbReference>
<dbReference type="Pfam" id="PF23598">
    <property type="entry name" value="LRR_14"/>
    <property type="match status" value="2"/>
</dbReference>
<dbReference type="SMART" id="SM00369">
    <property type="entry name" value="LRR_TYP"/>
    <property type="match status" value="7"/>
</dbReference>
<keyword evidence="7" id="KW-1185">Reference proteome</keyword>
<name>A0ABD3HQ46_9MARC</name>
<dbReference type="InterPro" id="IPR027417">
    <property type="entry name" value="P-loop_NTPase"/>
</dbReference>
<evidence type="ECO:0008006" key="8">
    <source>
        <dbReference type="Google" id="ProtNLM"/>
    </source>
</evidence>
<evidence type="ECO:0000256" key="2">
    <source>
        <dbReference type="ARBA" id="ARBA00022737"/>
    </source>
</evidence>
<dbReference type="Pfam" id="PF00931">
    <property type="entry name" value="NB-ARC"/>
    <property type="match status" value="1"/>
</dbReference>
<proteinExistence type="predicted"/>
<comment type="caution">
    <text evidence="6">The sequence shown here is derived from an EMBL/GenBank/DDBJ whole genome shotgun (WGS) entry which is preliminary data.</text>
</comment>
<dbReference type="PANTHER" id="PTHR36766:SF30">
    <property type="entry name" value="TIR-NBS TYPE DISEASE RESISTANCE PROTEIN-RELATED"/>
    <property type="match status" value="1"/>
</dbReference>
<dbReference type="Pfam" id="PF05057">
    <property type="entry name" value="DUF676"/>
    <property type="match status" value="1"/>
</dbReference>
<dbReference type="EMBL" id="JBJQOH010000003">
    <property type="protein sequence ID" value="KAL3692574.1"/>
    <property type="molecule type" value="Genomic_DNA"/>
</dbReference>
<reference evidence="6 7" key="1">
    <citation type="submission" date="2024-09" db="EMBL/GenBank/DDBJ databases">
        <title>Chromosome-scale assembly of Riccia sorocarpa.</title>
        <authorList>
            <person name="Paukszto L."/>
        </authorList>
    </citation>
    <scope>NUCLEOTIDE SEQUENCE [LARGE SCALE GENOMIC DNA]</scope>
    <source>
        <strain evidence="6">LP-2024</strain>
        <tissue evidence="6">Aerial parts of the thallus</tissue>
    </source>
</reference>
<dbReference type="InterPro" id="IPR042197">
    <property type="entry name" value="Apaf_helical"/>
</dbReference>
<feature type="domain" description="DUF676" evidence="4">
    <location>
        <begin position="104"/>
        <end position="201"/>
    </location>
</feature>
<dbReference type="PANTHER" id="PTHR36766">
    <property type="entry name" value="PLANT BROAD-SPECTRUM MILDEW RESISTANCE PROTEIN RPW8"/>
    <property type="match status" value="1"/>
</dbReference>
<keyword evidence="1" id="KW-0433">Leucine-rich repeat</keyword>
<sequence>MGNKMSRLWGASSSKCHEAEATQEEIQKISDALYKFHEPKPAMSANLDIFFFHGLQCEGAHVQDAHILPWRSTAETREEEEIWPRKWLPEDFPQARIISVRYDCSSKQTDTEGRMDLYLIGENLVQEMMRARKHGYDRPVILVGHGFGGIVLKRLCVHAQEKKQKATSGKDMDMFLESRRGFFFYAAPHLGVEGMKPLAENEGPLLRWMRILNSESSRLHEAFSEMWRARRYRWTIYGLGGVESTLERHGLRVPEASTRFGDAYITVPEDHFSVCRPFGKHDNRYQHLHNLIEDVRRQVELERKPPEMVPEVTVGVDGLLTEILGKRIRDHKFLGFFGMGGVGKTTLAKLIFNKMYAKFEFSCFVEEIKQIPGTKDKVRKKVWEKMLRHGLPVSSASGSSGAGEWYQVTERSLFVVFDDVQDIDHVKLLKEIAHDNGMGESRFLLTSRDMNRLRDCGNDIYICQLDTLEDEDANKLFITHAFPGQQQPPESLRLVVKQVVDGCEGLPLTLEVLGNYLRDKTEIKHWEEIPAALRKCDKVADLDEKVWGKLQLSYDRLPEDEVKYMFLDIASFFVCNGVDLSFSVDDAISAWTSVYGTGRNRLQTLQDRALVKVISSGKDSEGADITEFYMHEHLRKMGQRIARLEGRSFDLSRGQSLATSSTCDPWHPNYCPSGMGPNNYPLDDQVIVQGAQELEKIIAHRVWIQQNRRFCNFWRSGTNVLDDTTGTSVLTRCTSLVYLHLAMCNIVDLGGLKKLHHLWSLQIIRCAAVRNWPASLRELTNLKRLDVSSIDEPFELPSTFGNLTNLEHLSVESCEVNSVPSSLQNLTRLRVLKVSRVVGRQAIPDIIAYLRQLRILKLECWGIVNLVGGLRELTALRELSLTCEGIVELPDTFGSLTSLEELKLRCPISCLPASFSNLTRLKRLELDGRFGKVDNREIHKGFVVVRLREDEIVYPIFPLFHHLQGFLTKQNSLHLHCQHGMSAIIVRNMISLESLKLFVTGPEAVLDIFGDLRKLRIFKLKCEAMENSLVESLDHLSSLEEIDLACRTVEQLPDIFGCFSTLKTLRIECPSLQALPDTFGNFIQLTTVRIGGSGLRRLPDSFVQLSQLREFHLRGCNTLTTLPDLGGCSSSLVRLCLGAWEISRLQPQIMWQLPQLKELKICGRYGSEYFFDPVNSHPEEHLQHLPETIWQMSHMESLLLSDVPKLTTLGEALGNLHSLQKLELWSCAIESLPESLGRLSSLTHLKIFGCRNLESLPDTIGGLSSLTFVDSEFSSPLHSFPESLGPLSGLTHLEITGCDNLQTLPATIGRLSRLRSLVLMHLHKLTTLPETLGNLHSLQELELGNCAIESLPKSFGRLSDLTYLKIHACYNLKTLPDTIGGLASLISLTFAYTSALRTLPESLGRLPCLKDLDLHDCVSLKTLPETIGDLSSLGSLDISASGLRSLPNTFGGLSNLISLSIGRCENLKLSLDTIARLLPRTQIRN</sequence>